<organism evidence="2 3">
    <name type="scientific">Vibrio phage VP24-2_Ke</name>
    <dbReference type="NCBI Taxonomy" id="2652757"/>
    <lineage>
        <taxon>Viruses</taxon>
        <taxon>Monodnaviria</taxon>
        <taxon>Loebvirae</taxon>
        <taxon>Hofneiviricota</taxon>
        <taxon>Faserviricetes</taxon>
        <taxon>Tubulavirales</taxon>
        <taxon>Inoviridae</taxon>
        <taxon>Fibrovirus</taxon>
        <taxon>Fibrovirus VP24</taxon>
        <taxon>Fobrovirus VP24</taxon>
    </lineage>
</organism>
<feature type="transmembrane region" description="Helical" evidence="1">
    <location>
        <begin position="6"/>
        <end position="31"/>
    </location>
</feature>
<evidence type="ECO:0000256" key="1">
    <source>
        <dbReference type="SAM" id="Phobius"/>
    </source>
</evidence>
<dbReference type="Proteomes" id="UP000423661">
    <property type="component" value="Segment"/>
</dbReference>
<proteinExistence type="predicted"/>
<name>A0A649YIU0_9VIRU</name>
<protein>
    <submittedName>
        <fullName evidence="2">Major capsid protein</fullName>
    </submittedName>
</protein>
<dbReference type="GeneID" id="80396694"/>
<dbReference type="RefSeq" id="YP_010768546.1">
    <property type="nucleotide sequence ID" value="NC_073750.1"/>
</dbReference>
<keyword evidence="1" id="KW-0812">Transmembrane</keyword>
<keyword evidence="1" id="KW-0472">Membrane</keyword>
<keyword evidence="3" id="KW-1185">Reference proteome</keyword>
<sequence>MAEIFGAIDFAGIAALVTAAGVSIIGINMAFKGITLGKRAVNKA</sequence>
<accession>A0A649YIU0</accession>
<dbReference type="KEGG" id="vg:80396694"/>
<reference evidence="2 3" key="1">
    <citation type="submission" date="2019-10" db="EMBL/GenBank/DDBJ databases">
        <authorList>
            <person name="Maina A.N."/>
            <person name="Goulding D."/>
            <person name="Mwaura F."/>
            <person name="Jumba M."/>
            <person name="Camilli A."/>
        </authorList>
    </citation>
    <scope>NUCLEOTIDE SEQUENCE [LARGE SCALE GENOMIC DNA]</scope>
</reference>
<dbReference type="EMBL" id="MN536023">
    <property type="protein sequence ID" value="QGM12447.1"/>
    <property type="molecule type" value="Genomic_DNA"/>
</dbReference>
<evidence type="ECO:0000313" key="3">
    <source>
        <dbReference type="Proteomes" id="UP000423661"/>
    </source>
</evidence>
<evidence type="ECO:0000313" key="2">
    <source>
        <dbReference type="EMBL" id="QGM12447.1"/>
    </source>
</evidence>
<keyword evidence="1" id="KW-1133">Transmembrane helix</keyword>